<proteinExistence type="predicted"/>
<keyword evidence="2" id="KW-1185">Reference proteome</keyword>
<dbReference type="EMBL" id="OR769223">
    <property type="protein sequence ID" value="WQJ53814.1"/>
    <property type="molecule type" value="Genomic_DNA"/>
</dbReference>
<evidence type="ECO:0000313" key="1">
    <source>
        <dbReference type="EMBL" id="WQJ53814.1"/>
    </source>
</evidence>
<reference evidence="1 2" key="1">
    <citation type="submission" date="2023-11" db="EMBL/GenBank/DDBJ databases">
        <authorList>
            <person name="Cook R."/>
            <person name="Crisci M."/>
            <person name="Pye H."/>
            <person name="Adriaenssens E."/>
            <person name="Santini J."/>
        </authorList>
    </citation>
    <scope>NUCLEOTIDE SEQUENCE [LARGE SCALE GENOMIC DNA]</scope>
    <source>
        <strain evidence="1">Lak_Megaphage_Sonny</strain>
    </source>
</reference>
<accession>A0ABZ0Z3N1</accession>
<protein>
    <recommendedName>
        <fullName evidence="3">Endonuclease</fullName>
    </recommendedName>
</protein>
<dbReference type="Proteomes" id="UP001358193">
    <property type="component" value="Segment"/>
</dbReference>
<sequence length="134" mass="15662">MGIITLDNDDSPNIEINSDISPIEEKRELKHRLKGEVKKKFIIGAKYILGGSKKGFKKDDRVFLLKKFVYSVENRRTNILIMKQIAGKNMTSGHLSRHDCLILHIKYEPGLQVWPMELKWHILKEKVDETIKEY</sequence>
<name>A0ABZ0Z3N1_9CAUD</name>
<organism evidence="1 2">
    <name type="scientific">phage Lak_Megaphage_Sonny</name>
    <dbReference type="NCBI Taxonomy" id="3109229"/>
    <lineage>
        <taxon>Viruses</taxon>
        <taxon>Duplodnaviria</taxon>
        <taxon>Heunggongvirae</taxon>
        <taxon>Uroviricota</taxon>
        <taxon>Caudoviricetes</taxon>
        <taxon>Caudoviricetes code 15 clade</taxon>
    </lineage>
</organism>
<evidence type="ECO:0000313" key="2">
    <source>
        <dbReference type="Proteomes" id="UP001358193"/>
    </source>
</evidence>
<evidence type="ECO:0008006" key="3">
    <source>
        <dbReference type="Google" id="ProtNLM"/>
    </source>
</evidence>